<dbReference type="AlphaFoldDB" id="X0VAH3"/>
<sequence>MKSISKNAISARVSSRKIIAKESEDIAVPSLKVEVDYKITGKDGERKGTIECKCFVKQFGQLLHMMFGGLTNYSVKDTAGATKTPSAFLTDYRTLGCNASAGVDNHGIVVGLDNTAVDINDYVLASKCAHGTGADEFTYGGPVGFTITNDDTSNTLKITRPFGNGSGSSIVVKEIGLIVYNNAGYFLVLRDIIDDPGLEVGSGETLTVNYKIKAIA</sequence>
<comment type="caution">
    <text evidence="1">The sequence shown here is derived from an EMBL/GenBank/DDBJ whole genome shotgun (WGS) entry which is preliminary data.</text>
</comment>
<evidence type="ECO:0000313" key="1">
    <source>
        <dbReference type="EMBL" id="GAF97605.1"/>
    </source>
</evidence>
<dbReference type="EMBL" id="BARS01010814">
    <property type="protein sequence ID" value="GAF97605.1"/>
    <property type="molecule type" value="Genomic_DNA"/>
</dbReference>
<protein>
    <submittedName>
        <fullName evidence="1">Uncharacterized protein</fullName>
    </submittedName>
</protein>
<reference evidence="1" key="1">
    <citation type="journal article" date="2014" name="Front. Microbiol.">
        <title>High frequency of phylogenetically diverse reductive dehalogenase-homologous genes in deep subseafloor sedimentary metagenomes.</title>
        <authorList>
            <person name="Kawai M."/>
            <person name="Futagami T."/>
            <person name="Toyoda A."/>
            <person name="Takaki Y."/>
            <person name="Nishi S."/>
            <person name="Hori S."/>
            <person name="Arai W."/>
            <person name="Tsubouchi T."/>
            <person name="Morono Y."/>
            <person name="Uchiyama I."/>
            <person name="Ito T."/>
            <person name="Fujiyama A."/>
            <person name="Inagaki F."/>
            <person name="Takami H."/>
        </authorList>
    </citation>
    <scope>NUCLEOTIDE SEQUENCE</scope>
    <source>
        <strain evidence="1">Expedition CK06-06</strain>
    </source>
</reference>
<name>X0VAH3_9ZZZZ</name>
<organism evidence="1">
    <name type="scientific">marine sediment metagenome</name>
    <dbReference type="NCBI Taxonomy" id="412755"/>
    <lineage>
        <taxon>unclassified sequences</taxon>
        <taxon>metagenomes</taxon>
        <taxon>ecological metagenomes</taxon>
    </lineage>
</organism>
<gene>
    <name evidence="1" type="ORF">S01H1_19904</name>
</gene>
<proteinExistence type="predicted"/>
<accession>X0VAH3</accession>